<dbReference type="SUPFAM" id="SSF161098">
    <property type="entry name" value="MetI-like"/>
    <property type="match status" value="1"/>
</dbReference>
<dbReference type="CDD" id="cd06261">
    <property type="entry name" value="TM_PBP2"/>
    <property type="match status" value="1"/>
</dbReference>
<evidence type="ECO:0000256" key="4">
    <source>
        <dbReference type="ARBA" id="ARBA00022692"/>
    </source>
</evidence>
<comment type="subcellular location">
    <subcellularLocation>
        <location evidence="1 7">Cell membrane</location>
        <topology evidence="1 7">Multi-pass membrane protein</topology>
    </subcellularLocation>
</comment>
<feature type="transmembrane region" description="Helical" evidence="7">
    <location>
        <begin position="15"/>
        <end position="42"/>
    </location>
</feature>
<dbReference type="PANTHER" id="PTHR43227">
    <property type="entry name" value="BLL4140 PROTEIN"/>
    <property type="match status" value="1"/>
</dbReference>
<keyword evidence="3" id="KW-1003">Cell membrane</keyword>
<feature type="transmembrane region" description="Helical" evidence="7">
    <location>
        <begin position="174"/>
        <end position="197"/>
    </location>
</feature>
<dbReference type="EMBL" id="CP091430">
    <property type="protein sequence ID" value="UVI33370.1"/>
    <property type="molecule type" value="Genomic_DNA"/>
</dbReference>
<sequence length="305" mass="34494">MISKRLFHRMLAQKYLYLMVVPCMIWFIVFNYIPMAGIIIAFKKYTFAKGIFGSPWAGLQYFEQFVTGYHFKIILINTLAISFLKLIFAFPAPIALALLLNEVKLKLFKRSVQTLSYMPHFISWVIVIGIWGRMLSVDEGIVNTVLIKLGIADEPINFMLTSQYMWSIATLSEIWKTVGFSSIIYLAALSAINTELYEAAGIDGAGRFRKLFHITLPGIRPTIAILFILAIGGIFSSNFDQLYIMGLPPVLDKTEVIDTYIYRYGLQHLQYNIGAAAGLLRSFVALILVLLTNKIVKMLGEDGLY</sequence>
<reference evidence="9" key="1">
    <citation type="submission" date="2022-01" db="EMBL/GenBank/DDBJ databases">
        <title>Paenibacillus spongiae sp. nov., isolated from marine sponge.</title>
        <authorList>
            <person name="Li Z."/>
            <person name="Zhang M."/>
        </authorList>
    </citation>
    <scope>NUCLEOTIDE SEQUENCE</scope>
    <source>
        <strain evidence="9">PHS-Z3</strain>
    </source>
</reference>
<feature type="transmembrane region" description="Helical" evidence="7">
    <location>
        <begin position="269"/>
        <end position="291"/>
    </location>
</feature>
<comment type="similarity">
    <text evidence="7">Belongs to the binding-protein-dependent transport system permease family.</text>
</comment>
<evidence type="ECO:0000256" key="2">
    <source>
        <dbReference type="ARBA" id="ARBA00022448"/>
    </source>
</evidence>
<keyword evidence="2 7" id="KW-0813">Transport</keyword>
<dbReference type="InterPro" id="IPR050809">
    <property type="entry name" value="UgpAE/MalFG_permease"/>
</dbReference>
<dbReference type="PROSITE" id="PS50928">
    <property type="entry name" value="ABC_TM1"/>
    <property type="match status" value="1"/>
</dbReference>
<feature type="transmembrane region" description="Helical" evidence="7">
    <location>
        <begin position="112"/>
        <end position="132"/>
    </location>
</feature>
<dbReference type="Pfam" id="PF00528">
    <property type="entry name" value="BPD_transp_1"/>
    <property type="match status" value="1"/>
</dbReference>
<evidence type="ECO:0000259" key="8">
    <source>
        <dbReference type="PROSITE" id="PS50928"/>
    </source>
</evidence>
<evidence type="ECO:0000256" key="1">
    <source>
        <dbReference type="ARBA" id="ARBA00004651"/>
    </source>
</evidence>
<evidence type="ECO:0000256" key="6">
    <source>
        <dbReference type="ARBA" id="ARBA00023136"/>
    </source>
</evidence>
<keyword evidence="6 7" id="KW-0472">Membrane</keyword>
<protein>
    <submittedName>
        <fullName evidence="9">ABC transporter permease subunit</fullName>
    </submittedName>
</protein>
<feature type="transmembrane region" description="Helical" evidence="7">
    <location>
        <begin position="218"/>
        <end position="239"/>
    </location>
</feature>
<dbReference type="RefSeq" id="WP_258389423.1">
    <property type="nucleotide sequence ID" value="NZ_CP091430.1"/>
</dbReference>
<evidence type="ECO:0000256" key="5">
    <source>
        <dbReference type="ARBA" id="ARBA00022989"/>
    </source>
</evidence>
<proteinExistence type="inferred from homology"/>
<dbReference type="InterPro" id="IPR035906">
    <property type="entry name" value="MetI-like_sf"/>
</dbReference>
<organism evidence="9 10">
    <name type="scientific">Paenibacillus spongiae</name>
    <dbReference type="NCBI Taxonomy" id="2909671"/>
    <lineage>
        <taxon>Bacteria</taxon>
        <taxon>Bacillati</taxon>
        <taxon>Bacillota</taxon>
        <taxon>Bacilli</taxon>
        <taxon>Bacillales</taxon>
        <taxon>Paenibacillaceae</taxon>
        <taxon>Paenibacillus</taxon>
    </lineage>
</organism>
<name>A0ABY5SL33_9BACL</name>
<keyword evidence="4 7" id="KW-0812">Transmembrane</keyword>
<keyword evidence="5 7" id="KW-1133">Transmembrane helix</keyword>
<keyword evidence="10" id="KW-1185">Reference proteome</keyword>
<evidence type="ECO:0000313" key="9">
    <source>
        <dbReference type="EMBL" id="UVI33370.1"/>
    </source>
</evidence>
<dbReference type="InterPro" id="IPR000515">
    <property type="entry name" value="MetI-like"/>
</dbReference>
<accession>A0ABY5SL33</accession>
<evidence type="ECO:0000256" key="3">
    <source>
        <dbReference type="ARBA" id="ARBA00022475"/>
    </source>
</evidence>
<dbReference type="PANTHER" id="PTHR43227:SF11">
    <property type="entry name" value="BLL4140 PROTEIN"/>
    <property type="match status" value="1"/>
</dbReference>
<evidence type="ECO:0000313" key="10">
    <source>
        <dbReference type="Proteomes" id="UP001057877"/>
    </source>
</evidence>
<dbReference type="Proteomes" id="UP001057877">
    <property type="component" value="Chromosome"/>
</dbReference>
<dbReference type="Gene3D" id="1.10.3720.10">
    <property type="entry name" value="MetI-like"/>
    <property type="match status" value="1"/>
</dbReference>
<gene>
    <name evidence="9" type="ORF">L1F29_16680</name>
</gene>
<feature type="transmembrane region" description="Helical" evidence="7">
    <location>
        <begin position="73"/>
        <end position="100"/>
    </location>
</feature>
<evidence type="ECO:0000256" key="7">
    <source>
        <dbReference type="RuleBase" id="RU363032"/>
    </source>
</evidence>
<feature type="domain" description="ABC transmembrane type-1" evidence="8">
    <location>
        <begin position="75"/>
        <end position="292"/>
    </location>
</feature>